<evidence type="ECO:0000256" key="10">
    <source>
        <dbReference type="HAMAP-Rule" id="MF_01820"/>
    </source>
</evidence>
<feature type="binding site" evidence="10">
    <location>
        <position position="248"/>
    </location>
    <ligand>
        <name>Zn(2+)</name>
        <dbReference type="ChEBI" id="CHEBI:29105"/>
    </ligand>
</feature>
<dbReference type="EMBL" id="FNHF01000001">
    <property type="protein sequence ID" value="SDL75452.1"/>
    <property type="molecule type" value="Genomic_DNA"/>
</dbReference>
<protein>
    <recommendedName>
        <fullName evidence="10">Small ribosomal subunit biogenesis GTPase RsgA</fullName>
        <ecNumber evidence="10">3.6.1.-</ecNumber>
    </recommendedName>
</protein>
<evidence type="ECO:0000256" key="6">
    <source>
        <dbReference type="ARBA" id="ARBA00022801"/>
    </source>
</evidence>
<dbReference type="CDD" id="cd04466">
    <property type="entry name" value="S1_YloQ_GTPase"/>
    <property type="match status" value="1"/>
</dbReference>
<accession>A0A1G9MME8</accession>
<dbReference type="GO" id="GO:0019843">
    <property type="term" value="F:rRNA binding"/>
    <property type="evidence" value="ECO:0007669"/>
    <property type="project" value="UniProtKB-KW"/>
</dbReference>
<dbReference type="Gene3D" id="2.40.50.140">
    <property type="entry name" value="Nucleic acid-binding proteins"/>
    <property type="match status" value="1"/>
</dbReference>
<dbReference type="PROSITE" id="PS50936">
    <property type="entry name" value="ENGC_GTPASE"/>
    <property type="match status" value="1"/>
</dbReference>
<organism evidence="13 14">
    <name type="scientific">Sediminibacillus halophilus</name>
    <dbReference type="NCBI Taxonomy" id="482461"/>
    <lineage>
        <taxon>Bacteria</taxon>
        <taxon>Bacillati</taxon>
        <taxon>Bacillota</taxon>
        <taxon>Bacilli</taxon>
        <taxon>Bacillales</taxon>
        <taxon>Bacillaceae</taxon>
        <taxon>Sediminibacillus</taxon>
    </lineage>
</organism>
<dbReference type="PANTHER" id="PTHR32120:SF11">
    <property type="entry name" value="SMALL RIBOSOMAL SUBUNIT BIOGENESIS GTPASE RSGA 1, MITOCHONDRIAL-RELATED"/>
    <property type="match status" value="1"/>
</dbReference>
<dbReference type="InterPro" id="IPR012340">
    <property type="entry name" value="NA-bd_OB-fold"/>
</dbReference>
<evidence type="ECO:0000256" key="4">
    <source>
        <dbReference type="ARBA" id="ARBA00022730"/>
    </source>
</evidence>
<dbReference type="GO" id="GO:0005737">
    <property type="term" value="C:cytoplasm"/>
    <property type="evidence" value="ECO:0007669"/>
    <property type="project" value="UniProtKB-SubCell"/>
</dbReference>
<keyword evidence="9 10" id="KW-0342">GTP-binding</keyword>
<dbReference type="SUPFAM" id="SSF52540">
    <property type="entry name" value="P-loop containing nucleoside triphosphate hydrolases"/>
    <property type="match status" value="1"/>
</dbReference>
<feature type="binding site" evidence="10">
    <location>
        <position position="261"/>
    </location>
    <ligand>
        <name>Zn(2+)</name>
        <dbReference type="ChEBI" id="CHEBI:29105"/>
    </ligand>
</feature>
<name>A0A1G9MME8_9BACI</name>
<dbReference type="Pfam" id="PF03193">
    <property type="entry name" value="RsgA_GTPase"/>
    <property type="match status" value="1"/>
</dbReference>
<evidence type="ECO:0000256" key="5">
    <source>
        <dbReference type="ARBA" id="ARBA00022741"/>
    </source>
</evidence>
<feature type="domain" description="CP-type G" evidence="12">
    <location>
        <begin position="64"/>
        <end position="224"/>
    </location>
</feature>
<evidence type="ECO:0000256" key="8">
    <source>
        <dbReference type="ARBA" id="ARBA00022884"/>
    </source>
</evidence>
<dbReference type="Pfam" id="PF16745">
    <property type="entry name" value="RsgA_N"/>
    <property type="match status" value="1"/>
</dbReference>
<evidence type="ECO:0000313" key="14">
    <source>
        <dbReference type="Proteomes" id="UP000182347"/>
    </source>
</evidence>
<feature type="binding site" evidence="10">
    <location>
        <position position="255"/>
    </location>
    <ligand>
        <name>Zn(2+)</name>
        <dbReference type="ChEBI" id="CHEBI:29105"/>
    </ligand>
</feature>
<dbReference type="InterPro" id="IPR031944">
    <property type="entry name" value="RsgA_N"/>
</dbReference>
<evidence type="ECO:0000256" key="3">
    <source>
        <dbReference type="ARBA" id="ARBA00022723"/>
    </source>
</evidence>
<comment type="subunit">
    <text evidence="10">Monomer. Associates with 30S ribosomal subunit, binds 16S rRNA.</text>
</comment>
<comment type="similarity">
    <text evidence="10">Belongs to the TRAFAC class YlqF/YawG GTPase family. RsgA subfamily.</text>
</comment>
<keyword evidence="1 10" id="KW-0963">Cytoplasm</keyword>
<keyword evidence="2 10" id="KW-0690">Ribosome biogenesis</keyword>
<keyword evidence="5 10" id="KW-0547">Nucleotide-binding</keyword>
<sequence length="294" mass="33175">MTTGKIIKALSGFYYVKAENGDVFQCRGRGVFRKNKINPLVGDMVEFEESNPGEGYVVDIKPRKNELVRPPVANIDQAIIVVSAVKPDFSTLLLDRFLVLIESKHIEPVILISKMDMLDQQQAADIERYQEDYQKIGYLVQPVSSKLEEGLTDVEKTIKGKISVIAGQSGVGKSSLLNAVNPRLNLETNEISESLGRGKHTTRHVELVEINDGLVADTPGFSSLDFAEVELEDLSDCFPEMRIRQADCKFRGCMHFKEPKCAVKAAVDVGEIPEYRYQHYLQFFDEIQNRKPRY</sequence>
<dbReference type="PROSITE" id="PS51721">
    <property type="entry name" value="G_CP"/>
    <property type="match status" value="1"/>
</dbReference>
<keyword evidence="8 10" id="KW-0694">RNA-binding</keyword>
<evidence type="ECO:0000259" key="11">
    <source>
        <dbReference type="PROSITE" id="PS50936"/>
    </source>
</evidence>
<proteinExistence type="inferred from homology"/>
<dbReference type="PANTHER" id="PTHR32120">
    <property type="entry name" value="SMALL RIBOSOMAL SUBUNIT BIOGENESIS GTPASE RSGA"/>
    <property type="match status" value="1"/>
</dbReference>
<evidence type="ECO:0000256" key="2">
    <source>
        <dbReference type="ARBA" id="ARBA00022517"/>
    </source>
</evidence>
<dbReference type="GO" id="GO:0042274">
    <property type="term" value="P:ribosomal small subunit biogenesis"/>
    <property type="evidence" value="ECO:0007669"/>
    <property type="project" value="UniProtKB-UniRule"/>
</dbReference>
<dbReference type="InterPro" id="IPR027417">
    <property type="entry name" value="P-loop_NTPase"/>
</dbReference>
<dbReference type="STRING" id="482461.SAMN05216244_0653"/>
<comment type="subcellular location">
    <subcellularLocation>
        <location evidence="10">Cytoplasm</location>
    </subcellularLocation>
</comment>
<evidence type="ECO:0000256" key="9">
    <source>
        <dbReference type="ARBA" id="ARBA00023134"/>
    </source>
</evidence>
<feature type="binding site" evidence="10">
    <location>
        <begin position="167"/>
        <end position="175"/>
    </location>
    <ligand>
        <name>GTP</name>
        <dbReference type="ChEBI" id="CHEBI:37565"/>
    </ligand>
</feature>
<reference evidence="14" key="1">
    <citation type="submission" date="2016-10" db="EMBL/GenBank/DDBJ databases">
        <authorList>
            <person name="Varghese N."/>
            <person name="Submissions S."/>
        </authorList>
    </citation>
    <scope>NUCLEOTIDE SEQUENCE [LARGE SCALE GENOMIC DNA]</scope>
    <source>
        <strain evidence="14">CGMCC 1.6199</strain>
    </source>
</reference>
<keyword evidence="14" id="KW-1185">Reference proteome</keyword>
<dbReference type="RefSeq" id="WP_074597414.1">
    <property type="nucleotide sequence ID" value="NZ_FNHF01000001.1"/>
</dbReference>
<dbReference type="GO" id="GO:0005525">
    <property type="term" value="F:GTP binding"/>
    <property type="evidence" value="ECO:0007669"/>
    <property type="project" value="UniProtKB-UniRule"/>
</dbReference>
<evidence type="ECO:0000313" key="13">
    <source>
        <dbReference type="EMBL" id="SDL75452.1"/>
    </source>
</evidence>
<dbReference type="EC" id="3.6.1.-" evidence="10"/>
<evidence type="ECO:0000256" key="7">
    <source>
        <dbReference type="ARBA" id="ARBA00022833"/>
    </source>
</evidence>
<comment type="cofactor">
    <cofactor evidence="10">
        <name>Zn(2+)</name>
        <dbReference type="ChEBI" id="CHEBI:29105"/>
    </cofactor>
    <text evidence="10">Binds 1 zinc ion per subunit.</text>
</comment>
<keyword evidence="6 10" id="KW-0378">Hydrolase</keyword>
<evidence type="ECO:0000259" key="12">
    <source>
        <dbReference type="PROSITE" id="PS51721"/>
    </source>
</evidence>
<dbReference type="InterPro" id="IPR004881">
    <property type="entry name" value="Ribosome_biogen_GTPase_RsgA"/>
</dbReference>
<feature type="binding site" evidence="10">
    <location>
        <position position="253"/>
    </location>
    <ligand>
        <name>Zn(2+)</name>
        <dbReference type="ChEBI" id="CHEBI:29105"/>
    </ligand>
</feature>
<keyword evidence="7 10" id="KW-0862">Zinc</keyword>
<dbReference type="Proteomes" id="UP000182347">
    <property type="component" value="Unassembled WGS sequence"/>
</dbReference>
<dbReference type="InterPro" id="IPR010914">
    <property type="entry name" value="RsgA_GTPase_dom"/>
</dbReference>
<dbReference type="Gene3D" id="1.10.40.50">
    <property type="entry name" value="Probable gtpase engc, domain 3"/>
    <property type="match status" value="1"/>
</dbReference>
<dbReference type="CDD" id="cd01854">
    <property type="entry name" value="YjeQ_EngC"/>
    <property type="match status" value="1"/>
</dbReference>
<dbReference type="HAMAP" id="MF_01820">
    <property type="entry name" value="GTPase_RsgA"/>
    <property type="match status" value="1"/>
</dbReference>
<dbReference type="GO" id="GO:0003924">
    <property type="term" value="F:GTPase activity"/>
    <property type="evidence" value="ECO:0007669"/>
    <property type="project" value="UniProtKB-UniRule"/>
</dbReference>
<gene>
    <name evidence="10" type="primary">rsgA</name>
    <name evidence="13" type="ORF">SAMN05216244_0653</name>
</gene>
<dbReference type="AlphaFoldDB" id="A0A1G9MME8"/>
<dbReference type="InterPro" id="IPR030378">
    <property type="entry name" value="G_CP_dom"/>
</dbReference>
<dbReference type="NCBIfam" id="TIGR00157">
    <property type="entry name" value="ribosome small subunit-dependent GTPase A"/>
    <property type="match status" value="1"/>
</dbReference>
<keyword evidence="3 10" id="KW-0479">Metal-binding</keyword>
<dbReference type="GO" id="GO:0046872">
    <property type="term" value="F:metal ion binding"/>
    <property type="evidence" value="ECO:0007669"/>
    <property type="project" value="UniProtKB-KW"/>
</dbReference>
<dbReference type="SUPFAM" id="SSF50249">
    <property type="entry name" value="Nucleic acid-binding proteins"/>
    <property type="match status" value="1"/>
</dbReference>
<feature type="domain" description="EngC GTPase" evidence="11">
    <location>
        <begin position="73"/>
        <end position="222"/>
    </location>
</feature>
<dbReference type="Gene3D" id="3.40.50.300">
    <property type="entry name" value="P-loop containing nucleotide triphosphate hydrolases"/>
    <property type="match status" value="1"/>
</dbReference>
<keyword evidence="4 10" id="KW-0699">rRNA-binding</keyword>
<dbReference type="OrthoDB" id="9809485at2"/>
<feature type="binding site" evidence="10">
    <location>
        <begin position="113"/>
        <end position="116"/>
    </location>
    <ligand>
        <name>GTP</name>
        <dbReference type="ChEBI" id="CHEBI:37565"/>
    </ligand>
</feature>
<comment type="function">
    <text evidence="10">One of several proteins that assist in the late maturation steps of the functional core of the 30S ribosomal subunit. Helps release RbfA from mature subunits. May play a role in the assembly of ribosomal proteins into the subunit. Circularly permuted GTPase that catalyzes slow GTP hydrolysis, GTPase activity is stimulated by the 30S ribosomal subunit.</text>
</comment>
<evidence type="ECO:0000256" key="1">
    <source>
        <dbReference type="ARBA" id="ARBA00022490"/>
    </source>
</evidence>